<dbReference type="PANTHER" id="PTHR34222">
    <property type="entry name" value="GAG_PRE-INTEGRS DOMAIN-CONTAINING PROTEIN"/>
    <property type="match status" value="1"/>
</dbReference>
<keyword evidence="3" id="KW-1185">Reference proteome</keyword>
<name>A0AAV3PV75_LITER</name>
<comment type="caution">
    <text evidence="2">The sequence shown here is derived from an EMBL/GenBank/DDBJ whole genome shotgun (WGS) entry which is preliminary data.</text>
</comment>
<gene>
    <name evidence="2" type="ORF">LIER_12698</name>
</gene>
<dbReference type="EMBL" id="BAABME010002480">
    <property type="protein sequence ID" value="GAA0154832.1"/>
    <property type="molecule type" value="Genomic_DNA"/>
</dbReference>
<dbReference type="AlphaFoldDB" id="A0AAV3PV75"/>
<feature type="region of interest" description="Disordered" evidence="1">
    <location>
        <begin position="107"/>
        <end position="138"/>
    </location>
</feature>
<evidence type="ECO:0000313" key="3">
    <source>
        <dbReference type="Proteomes" id="UP001454036"/>
    </source>
</evidence>
<accession>A0AAV3PV75</accession>
<evidence type="ECO:0000313" key="2">
    <source>
        <dbReference type="EMBL" id="GAA0154832.1"/>
    </source>
</evidence>
<reference evidence="2 3" key="1">
    <citation type="submission" date="2024-01" db="EMBL/GenBank/DDBJ databases">
        <title>The complete chloroplast genome sequence of Lithospermum erythrorhizon: insights into the phylogenetic relationship among Boraginaceae species and the maternal lineages of purple gromwells.</title>
        <authorList>
            <person name="Okada T."/>
            <person name="Watanabe K."/>
        </authorList>
    </citation>
    <scope>NUCLEOTIDE SEQUENCE [LARGE SCALE GENOMIC DNA]</scope>
</reference>
<proteinExistence type="predicted"/>
<protein>
    <submittedName>
        <fullName evidence="2">Uncharacterized protein</fullName>
    </submittedName>
</protein>
<evidence type="ECO:0000256" key="1">
    <source>
        <dbReference type="SAM" id="MobiDB-lite"/>
    </source>
</evidence>
<organism evidence="2 3">
    <name type="scientific">Lithospermum erythrorhizon</name>
    <name type="common">Purple gromwell</name>
    <name type="synonym">Lithospermum officinale var. erythrorhizon</name>
    <dbReference type="NCBI Taxonomy" id="34254"/>
    <lineage>
        <taxon>Eukaryota</taxon>
        <taxon>Viridiplantae</taxon>
        <taxon>Streptophyta</taxon>
        <taxon>Embryophyta</taxon>
        <taxon>Tracheophyta</taxon>
        <taxon>Spermatophyta</taxon>
        <taxon>Magnoliopsida</taxon>
        <taxon>eudicotyledons</taxon>
        <taxon>Gunneridae</taxon>
        <taxon>Pentapetalae</taxon>
        <taxon>asterids</taxon>
        <taxon>lamiids</taxon>
        <taxon>Boraginales</taxon>
        <taxon>Boraginaceae</taxon>
        <taxon>Boraginoideae</taxon>
        <taxon>Lithospermeae</taxon>
        <taxon>Lithospermum</taxon>
    </lineage>
</organism>
<dbReference type="PANTHER" id="PTHR34222:SF94">
    <property type="entry name" value="CCHC-TYPE DOMAIN-CONTAINING PROTEIN"/>
    <property type="match status" value="1"/>
</dbReference>
<dbReference type="Proteomes" id="UP001454036">
    <property type="component" value="Unassembled WGS sequence"/>
</dbReference>
<feature type="region of interest" description="Disordered" evidence="1">
    <location>
        <begin position="155"/>
        <end position="179"/>
    </location>
</feature>
<sequence length="179" mass="18942">MSVADYFGKLQPLWDELATYNPVSVCNCGGYSIGLGEQFQRQVNEERLHNFLLGINDELFGHLHSSLLAQDPPPLLDHAYQTILQEEQVLSNTKTRTDKDDIMAMDGGGGSAARSQQAVTAPRQAGRGAGSTMAAGILGPGGRSAEIRVVMTDGSAMTGGLQPTSSSGEVPVSGMNFTQ</sequence>